<organism evidence="1">
    <name type="scientific">marine sediment metagenome</name>
    <dbReference type="NCBI Taxonomy" id="412755"/>
    <lineage>
        <taxon>unclassified sequences</taxon>
        <taxon>metagenomes</taxon>
        <taxon>ecological metagenomes</taxon>
    </lineage>
</organism>
<name>X1BXW6_9ZZZZ</name>
<protein>
    <submittedName>
        <fullName evidence="1">Uncharacterized protein</fullName>
    </submittedName>
</protein>
<gene>
    <name evidence="1" type="ORF">S01H4_25437</name>
</gene>
<accession>X1BXW6</accession>
<dbReference type="EMBL" id="BART01012103">
    <property type="protein sequence ID" value="GAG76981.1"/>
    <property type="molecule type" value="Genomic_DNA"/>
</dbReference>
<comment type="caution">
    <text evidence="1">The sequence shown here is derived from an EMBL/GenBank/DDBJ whole genome shotgun (WGS) entry which is preliminary data.</text>
</comment>
<proteinExistence type="predicted"/>
<sequence length="44" mass="5406">MEQKDIVAIFNEMLTKVYSEQEEKYKRKRKYDLAHYCCTEEEKG</sequence>
<feature type="non-terminal residue" evidence="1">
    <location>
        <position position="44"/>
    </location>
</feature>
<evidence type="ECO:0000313" key="1">
    <source>
        <dbReference type="EMBL" id="GAG76981.1"/>
    </source>
</evidence>
<reference evidence="1" key="1">
    <citation type="journal article" date="2014" name="Front. Microbiol.">
        <title>High frequency of phylogenetically diverse reductive dehalogenase-homologous genes in deep subseafloor sedimentary metagenomes.</title>
        <authorList>
            <person name="Kawai M."/>
            <person name="Futagami T."/>
            <person name="Toyoda A."/>
            <person name="Takaki Y."/>
            <person name="Nishi S."/>
            <person name="Hori S."/>
            <person name="Arai W."/>
            <person name="Tsubouchi T."/>
            <person name="Morono Y."/>
            <person name="Uchiyama I."/>
            <person name="Ito T."/>
            <person name="Fujiyama A."/>
            <person name="Inagaki F."/>
            <person name="Takami H."/>
        </authorList>
    </citation>
    <scope>NUCLEOTIDE SEQUENCE</scope>
    <source>
        <strain evidence="1">Expedition CK06-06</strain>
    </source>
</reference>
<dbReference type="AlphaFoldDB" id="X1BXW6"/>